<evidence type="ECO:0000313" key="2">
    <source>
        <dbReference type="EMBL" id="RWX47082.1"/>
    </source>
</evidence>
<name>A0A3S3QGR7_9BACT</name>
<evidence type="ECO:0008006" key="4">
    <source>
        <dbReference type="Google" id="ProtNLM"/>
    </source>
</evidence>
<protein>
    <recommendedName>
        <fullName evidence="4">DNA-binding protein</fullName>
    </recommendedName>
</protein>
<evidence type="ECO:0000256" key="1">
    <source>
        <dbReference type="SAM" id="SignalP"/>
    </source>
</evidence>
<feature type="signal peptide" evidence="1">
    <location>
        <begin position="1"/>
        <end position="22"/>
    </location>
</feature>
<comment type="caution">
    <text evidence="2">The sequence shown here is derived from an EMBL/GenBank/DDBJ whole genome shotgun (WGS) entry which is preliminary data.</text>
</comment>
<accession>A0A3S3QGR7</accession>
<sequence length="267" mass="28312">MMKGYIPAALALTLLFTGPALAEESKSAPITTETATNLAGKPIKGKVLEVQSAGGYTYLLIKHEQGEIWIALPESKVEAGQEVIVSPGMMMKSFESKALNKTFDIIIFSSGLAGADDMHPVAAAAGGDPHASADMQAPVDEAELAKLSGGSARAVVPPDEIKVKKAEGKNAQTVEDCFANAEQLNNKTVQVRGKVMKFSSMIMGKNWIHLQDGTGDPDKKTHDLVVTTSGKAKKGDVVTIEGTLHKDKDFGAGYRYAAIIEEAKVLE</sequence>
<reference evidence="2 3" key="1">
    <citation type="submission" date="2017-01" db="EMBL/GenBank/DDBJ databases">
        <title>The cable genome- insights into the physiology and evolution of filamentous bacteria capable of sulfide oxidation via long distance electron transfer.</title>
        <authorList>
            <person name="Schreiber L."/>
            <person name="Bjerg J.T."/>
            <person name="Boggild A."/>
            <person name="Van De Vossenberg J."/>
            <person name="Meysman F."/>
            <person name="Nielsen L.P."/>
            <person name="Schramm A."/>
            <person name="Kjeldsen K.U."/>
        </authorList>
    </citation>
    <scope>NUCLEOTIDE SEQUENCE [LARGE SCALE GENOMIC DNA]</scope>
    <source>
        <strain evidence="2">MCF</strain>
    </source>
</reference>
<proteinExistence type="predicted"/>
<keyword evidence="1" id="KW-0732">Signal</keyword>
<feature type="chain" id="PRO_5018772258" description="DNA-binding protein" evidence="1">
    <location>
        <begin position="23"/>
        <end position="267"/>
    </location>
</feature>
<keyword evidence="3" id="KW-1185">Reference proteome</keyword>
<gene>
    <name evidence="2" type="ORF">H206_00122</name>
</gene>
<dbReference type="Proteomes" id="UP000287853">
    <property type="component" value="Unassembled WGS sequence"/>
</dbReference>
<evidence type="ECO:0000313" key="3">
    <source>
        <dbReference type="Proteomes" id="UP000287853"/>
    </source>
</evidence>
<dbReference type="EMBL" id="MTKO01000041">
    <property type="protein sequence ID" value="RWX47082.1"/>
    <property type="molecule type" value="Genomic_DNA"/>
</dbReference>
<dbReference type="AlphaFoldDB" id="A0A3S3QGR7"/>
<organism evidence="2 3">
    <name type="scientific">Candidatus Electrothrix aarhusensis</name>
    <dbReference type="NCBI Taxonomy" id="1859131"/>
    <lineage>
        <taxon>Bacteria</taxon>
        <taxon>Pseudomonadati</taxon>
        <taxon>Thermodesulfobacteriota</taxon>
        <taxon>Desulfobulbia</taxon>
        <taxon>Desulfobulbales</taxon>
        <taxon>Desulfobulbaceae</taxon>
        <taxon>Candidatus Electrothrix</taxon>
    </lineage>
</organism>